<protein>
    <submittedName>
        <fullName evidence="2">Uncharacterized protein</fullName>
    </submittedName>
</protein>
<feature type="region of interest" description="Disordered" evidence="1">
    <location>
        <begin position="103"/>
        <end position="123"/>
    </location>
</feature>
<reference evidence="2" key="2">
    <citation type="submission" date="2020-06" db="EMBL/GenBank/DDBJ databases">
        <authorList>
            <person name="Sheffer M."/>
        </authorList>
    </citation>
    <scope>NUCLEOTIDE SEQUENCE</scope>
</reference>
<evidence type="ECO:0000313" key="2">
    <source>
        <dbReference type="EMBL" id="KAF8785322.1"/>
    </source>
</evidence>
<evidence type="ECO:0000313" key="3">
    <source>
        <dbReference type="Proteomes" id="UP000807504"/>
    </source>
</evidence>
<dbReference type="Proteomes" id="UP000807504">
    <property type="component" value="Unassembled WGS sequence"/>
</dbReference>
<sequence length="297" mass="33362">MISFNHVILHEHSENKHVSENSDQQNITPEKHSPIPAHSFNLRARGVIEENLGDETSNSMATSADSEDSDKIRKPIHKSVTKQKQEQIYTNNIVKSVSKLKLKKTTKKQSSKNNDEVSITSSETSFSDSVRNLTFRSKKFPENTNESLIKGTDTVIRLDVNSKKIYRKKSNDIKSKASTKNLISESEQCSTCNGMGSFALETSSIDFSKSSLSQTKVFATDFDEPLIKDTLTVTTLNVKSKKICGEKSYQKEVRVSAKKSLIVDSEEVSKNNETDSITPLRFHHFILPKIHHLKANS</sequence>
<feature type="region of interest" description="Disordered" evidence="1">
    <location>
        <begin position="10"/>
        <end position="87"/>
    </location>
</feature>
<organism evidence="2 3">
    <name type="scientific">Argiope bruennichi</name>
    <name type="common">Wasp spider</name>
    <name type="synonym">Aranea bruennichi</name>
    <dbReference type="NCBI Taxonomy" id="94029"/>
    <lineage>
        <taxon>Eukaryota</taxon>
        <taxon>Metazoa</taxon>
        <taxon>Ecdysozoa</taxon>
        <taxon>Arthropoda</taxon>
        <taxon>Chelicerata</taxon>
        <taxon>Arachnida</taxon>
        <taxon>Araneae</taxon>
        <taxon>Araneomorphae</taxon>
        <taxon>Entelegynae</taxon>
        <taxon>Araneoidea</taxon>
        <taxon>Araneidae</taxon>
        <taxon>Argiope</taxon>
    </lineage>
</organism>
<feature type="compositionally biased region" description="Polar residues" evidence="1">
    <location>
        <begin position="54"/>
        <end position="64"/>
    </location>
</feature>
<keyword evidence="3" id="KW-1185">Reference proteome</keyword>
<gene>
    <name evidence="2" type="ORF">HNY73_010880</name>
</gene>
<dbReference type="AlphaFoldDB" id="A0A8T0F4E5"/>
<name>A0A8T0F4E5_ARGBR</name>
<comment type="caution">
    <text evidence="2">The sequence shown here is derived from an EMBL/GenBank/DDBJ whole genome shotgun (WGS) entry which is preliminary data.</text>
</comment>
<feature type="compositionally biased region" description="Basic and acidic residues" evidence="1">
    <location>
        <begin position="10"/>
        <end position="20"/>
    </location>
</feature>
<accession>A0A8T0F4E5</accession>
<evidence type="ECO:0000256" key="1">
    <source>
        <dbReference type="SAM" id="MobiDB-lite"/>
    </source>
</evidence>
<proteinExistence type="predicted"/>
<dbReference type="EMBL" id="JABXBU010000030">
    <property type="protein sequence ID" value="KAF8785322.1"/>
    <property type="molecule type" value="Genomic_DNA"/>
</dbReference>
<reference evidence="2" key="1">
    <citation type="journal article" date="2020" name="bioRxiv">
        <title>Chromosome-level reference genome of the European wasp spider Argiope bruennichi: a resource for studies on range expansion and evolutionary adaptation.</title>
        <authorList>
            <person name="Sheffer M.M."/>
            <person name="Hoppe A."/>
            <person name="Krehenwinkel H."/>
            <person name="Uhl G."/>
            <person name="Kuss A.W."/>
            <person name="Jensen L."/>
            <person name="Jensen C."/>
            <person name="Gillespie R.G."/>
            <person name="Hoff K.J."/>
            <person name="Prost S."/>
        </authorList>
    </citation>
    <scope>NUCLEOTIDE SEQUENCE</scope>
</reference>